<dbReference type="SMART" id="SM00903">
    <property type="entry name" value="Flavin_Reduct"/>
    <property type="match status" value="1"/>
</dbReference>
<dbReference type="InterPro" id="IPR012349">
    <property type="entry name" value="Split_barrel_FMN-bd"/>
</dbReference>
<dbReference type="PANTHER" id="PTHR33798:SF5">
    <property type="entry name" value="FLAVIN REDUCTASE LIKE DOMAIN-CONTAINING PROTEIN"/>
    <property type="match status" value="1"/>
</dbReference>
<name>A0A401GMS8_9APHY</name>
<evidence type="ECO:0000259" key="5">
    <source>
        <dbReference type="SMART" id="SM00903"/>
    </source>
</evidence>
<dbReference type="GeneID" id="38779971"/>
<evidence type="ECO:0000256" key="3">
    <source>
        <dbReference type="ARBA" id="ARBA00022643"/>
    </source>
</evidence>
<comment type="caution">
    <text evidence="6">The sequence shown here is derived from an EMBL/GenBank/DDBJ whole genome shotgun (WGS) entry which is preliminary data.</text>
</comment>
<evidence type="ECO:0000313" key="7">
    <source>
        <dbReference type="Proteomes" id="UP000287166"/>
    </source>
</evidence>
<evidence type="ECO:0000313" key="6">
    <source>
        <dbReference type="EMBL" id="GBE83054.1"/>
    </source>
</evidence>
<dbReference type="EMBL" id="BFAD01000005">
    <property type="protein sequence ID" value="GBE83054.1"/>
    <property type="molecule type" value="Genomic_DNA"/>
</dbReference>
<keyword evidence="7" id="KW-1185">Reference proteome</keyword>
<dbReference type="RefSeq" id="XP_027613967.1">
    <property type="nucleotide sequence ID" value="XM_027758166.1"/>
</dbReference>
<dbReference type="GO" id="GO:0010181">
    <property type="term" value="F:FMN binding"/>
    <property type="evidence" value="ECO:0007669"/>
    <property type="project" value="InterPro"/>
</dbReference>
<sequence length="270" mass="29350">MGSIDDLPPFTHDARAKFTTPPVPGWTFGQKVDATLEGREWLAGEKAGFQVVDAATADPSRLYALMISGIIPRPIAFVSSISETGTENLAPFSWFNMVTFDPPVVSFAVLHLPGARGFKDTLRNVMSTKEFTVNIISHAFVAGANATAVDAPTEVSEWPLSGLTKEPSIKIKAARVKESAFSMECEDLQLFQSHEIVHPETGKATTTLVLGLVKYIHVRKDVLNERGLVDPVKLNAVGRLGDITYSRQSDPFRVPRGTWAVDGAAISELQ</sequence>
<reference evidence="6 7" key="1">
    <citation type="journal article" date="2018" name="Sci. Rep.">
        <title>Genome sequence of the cauliflower mushroom Sparassis crispa (Hanabiratake) and its association with beneficial usage.</title>
        <authorList>
            <person name="Kiyama R."/>
            <person name="Furutani Y."/>
            <person name="Kawaguchi K."/>
            <person name="Nakanishi T."/>
        </authorList>
    </citation>
    <scope>NUCLEOTIDE SEQUENCE [LARGE SCALE GENOMIC DNA]</scope>
</reference>
<dbReference type="SUPFAM" id="SSF50475">
    <property type="entry name" value="FMN-binding split barrel"/>
    <property type="match status" value="1"/>
</dbReference>
<protein>
    <recommendedName>
        <fullName evidence="5">Flavin reductase like domain-containing protein</fullName>
    </recommendedName>
</protein>
<keyword evidence="2" id="KW-0285">Flavoprotein</keyword>
<evidence type="ECO:0000256" key="2">
    <source>
        <dbReference type="ARBA" id="ARBA00022630"/>
    </source>
</evidence>
<dbReference type="InParanoid" id="A0A401GMS8"/>
<dbReference type="InterPro" id="IPR002563">
    <property type="entry name" value="Flavin_Rdtase-like_dom"/>
</dbReference>
<dbReference type="AlphaFoldDB" id="A0A401GMS8"/>
<accession>A0A401GMS8</accession>
<dbReference type="Proteomes" id="UP000287166">
    <property type="component" value="Unassembled WGS sequence"/>
</dbReference>
<dbReference type="OrthoDB" id="298012at2759"/>
<evidence type="ECO:0000256" key="4">
    <source>
        <dbReference type="ARBA" id="ARBA00038054"/>
    </source>
</evidence>
<comment type="cofactor">
    <cofactor evidence="1">
        <name>FMN</name>
        <dbReference type="ChEBI" id="CHEBI:58210"/>
    </cofactor>
</comment>
<organism evidence="6 7">
    <name type="scientific">Sparassis crispa</name>
    <dbReference type="NCBI Taxonomy" id="139825"/>
    <lineage>
        <taxon>Eukaryota</taxon>
        <taxon>Fungi</taxon>
        <taxon>Dikarya</taxon>
        <taxon>Basidiomycota</taxon>
        <taxon>Agaricomycotina</taxon>
        <taxon>Agaricomycetes</taxon>
        <taxon>Polyporales</taxon>
        <taxon>Sparassidaceae</taxon>
        <taxon>Sparassis</taxon>
    </lineage>
</organism>
<proteinExistence type="inferred from homology"/>
<dbReference type="Pfam" id="PF01613">
    <property type="entry name" value="Flavin_Reduct"/>
    <property type="match status" value="1"/>
</dbReference>
<evidence type="ECO:0000256" key="1">
    <source>
        <dbReference type="ARBA" id="ARBA00001917"/>
    </source>
</evidence>
<dbReference type="Gene3D" id="2.30.110.10">
    <property type="entry name" value="Electron Transport, Fmn-binding Protein, Chain A"/>
    <property type="match status" value="1"/>
</dbReference>
<comment type="similarity">
    <text evidence="4">Belongs to the flavoredoxin family.</text>
</comment>
<gene>
    <name evidence="6" type="ORF">SCP_0500990</name>
</gene>
<keyword evidence="3" id="KW-0288">FMN</keyword>
<feature type="domain" description="Flavin reductase like" evidence="5">
    <location>
        <begin position="68"/>
        <end position="230"/>
    </location>
</feature>
<dbReference type="PANTHER" id="PTHR33798">
    <property type="entry name" value="FLAVOPROTEIN OXYGENASE"/>
    <property type="match status" value="1"/>
</dbReference>